<accession>A0A7Z1DRE2</accession>
<name>A0A7Z1DRE2_9GAMM</name>
<comment type="caution">
    <text evidence="1">The sequence shown here is derived from an EMBL/GenBank/DDBJ whole genome shotgun (WGS) entry which is preliminary data.</text>
</comment>
<keyword evidence="2" id="KW-1185">Reference proteome</keyword>
<sequence>MAAWAEAATDDKPSAVFASVLRADLPEAERQREALQISQLDDGIDSVLVNTRWNFTGEVERFTPSPQLAVSADGVGHVAWLQNDGVTTSVYVADYVPQGGSWSAAFSVESTDEPCSEIKLMALENGDAVLLWKQAGEDTIALKGVAYYANTGSWGAVFDVAGDVKADANVAIWERDGSVFVGYLASVDAENDRLSVANLDLTSLMATTKEVDSAGLKGSVVGTAFDGNDVLVWAELDEYSYYSVMAAASSGGEWQAVPQIEDLPYDVGHIAVSGIDDELHIAWRHKEQSSVAVYHDLKSVTYSATGISDVQTLFDSGAANPVLVNGGDGKMYAQWFTSHTKYSEYVPGEGWKSVTQPFCMPSAVISGSCFNSGTEHTLAVAGDYGVSAWLESVDDIRSVVISLSD</sequence>
<proteinExistence type="predicted"/>
<evidence type="ECO:0008006" key="3">
    <source>
        <dbReference type="Google" id="ProtNLM"/>
    </source>
</evidence>
<organism evidence="1 2">
    <name type="scientific">Marinobacter vinifirmus</name>
    <dbReference type="NCBI Taxonomy" id="355591"/>
    <lineage>
        <taxon>Bacteria</taxon>
        <taxon>Pseudomonadati</taxon>
        <taxon>Pseudomonadota</taxon>
        <taxon>Gammaproteobacteria</taxon>
        <taxon>Pseudomonadales</taxon>
        <taxon>Marinobacteraceae</taxon>
        <taxon>Marinobacter</taxon>
    </lineage>
</organism>
<dbReference type="EMBL" id="NEFY01000035">
    <property type="protein sequence ID" value="OZC34598.1"/>
    <property type="molecule type" value="Genomic_DNA"/>
</dbReference>
<protein>
    <recommendedName>
        <fullName evidence="3">Exo-alpha-sialidase</fullName>
    </recommendedName>
</protein>
<evidence type="ECO:0000313" key="2">
    <source>
        <dbReference type="Proteomes" id="UP000216984"/>
    </source>
</evidence>
<dbReference type="AlphaFoldDB" id="A0A7Z1DRE2"/>
<reference evidence="1 2" key="1">
    <citation type="submission" date="2017-06" db="EMBL/GenBank/DDBJ databases">
        <title>Draft genome sequence of the halophilic bacterium Marinobacter vinifirmus FB1.</title>
        <authorList>
            <person name="Stepanov V.G."/>
            <person name="Roberts D.J."/>
            <person name="Fox G.E."/>
        </authorList>
    </citation>
    <scope>NUCLEOTIDE SEQUENCE [LARGE SCALE GENOMIC DNA]</scope>
    <source>
        <strain evidence="1 2">FB1</strain>
    </source>
</reference>
<evidence type="ECO:0000313" key="1">
    <source>
        <dbReference type="EMBL" id="OZC34598.1"/>
    </source>
</evidence>
<gene>
    <name evidence="1" type="ORF">B9Q17_10045</name>
</gene>
<dbReference type="Proteomes" id="UP000216984">
    <property type="component" value="Unassembled WGS sequence"/>
</dbReference>